<protein>
    <recommendedName>
        <fullName evidence="3">Peptide chain release factor 2</fullName>
    </recommendedName>
</protein>
<sequence length="58" mass="6224">MAELTPERLSEIRSLAPTSDPIDCWAAVQDLLADREQLLKANGAAAEELATWTGSLAL</sequence>
<gene>
    <name evidence="1" type="ORF">GCM10010328_27770</name>
</gene>
<evidence type="ECO:0000313" key="2">
    <source>
        <dbReference type="Proteomes" id="UP000624183"/>
    </source>
</evidence>
<dbReference type="EMBL" id="BMUW01000004">
    <property type="protein sequence ID" value="GGZ51561.1"/>
    <property type="molecule type" value="Genomic_DNA"/>
</dbReference>
<organism evidence="1 2">
    <name type="scientific">Streptomyces rubiginosohelvolus</name>
    <dbReference type="NCBI Taxonomy" id="67362"/>
    <lineage>
        <taxon>Bacteria</taxon>
        <taxon>Bacillati</taxon>
        <taxon>Actinomycetota</taxon>
        <taxon>Actinomycetes</taxon>
        <taxon>Kitasatosporales</taxon>
        <taxon>Streptomycetaceae</taxon>
        <taxon>Streptomyces</taxon>
    </lineage>
</organism>
<dbReference type="Proteomes" id="UP000624183">
    <property type="component" value="Unassembled WGS sequence"/>
</dbReference>
<comment type="caution">
    <text evidence="1">The sequence shown here is derived from an EMBL/GenBank/DDBJ whole genome shotgun (WGS) entry which is preliminary data.</text>
</comment>
<accession>A0ABQ3BS66</accession>
<keyword evidence="2" id="KW-1185">Reference proteome</keyword>
<evidence type="ECO:0000313" key="1">
    <source>
        <dbReference type="EMBL" id="GGZ51561.1"/>
    </source>
</evidence>
<proteinExistence type="predicted"/>
<evidence type="ECO:0008006" key="3">
    <source>
        <dbReference type="Google" id="ProtNLM"/>
    </source>
</evidence>
<name>A0ABQ3BS66_9ACTN</name>
<reference evidence="2" key="1">
    <citation type="journal article" date="2019" name="Int. J. Syst. Evol. Microbiol.">
        <title>The Global Catalogue of Microorganisms (GCM) 10K type strain sequencing project: providing services to taxonomists for standard genome sequencing and annotation.</title>
        <authorList>
            <consortium name="The Broad Institute Genomics Platform"/>
            <consortium name="The Broad Institute Genome Sequencing Center for Infectious Disease"/>
            <person name="Wu L."/>
            <person name="Ma J."/>
        </authorList>
    </citation>
    <scope>NUCLEOTIDE SEQUENCE [LARGE SCALE GENOMIC DNA]</scope>
    <source>
        <strain evidence="2">JCM 4602</strain>
    </source>
</reference>